<evidence type="ECO:0000256" key="7">
    <source>
        <dbReference type="ARBA" id="ARBA00047899"/>
    </source>
</evidence>
<reference evidence="9" key="2">
    <citation type="submission" date="2021-01" db="UniProtKB">
        <authorList>
            <consortium name="EnsemblPlants"/>
        </authorList>
    </citation>
    <scope>IDENTIFICATION</scope>
</reference>
<dbReference type="Gramene" id="QL04p072761:mrna">
    <property type="protein sequence ID" value="QL04p072761:mrna:CDS:1"/>
    <property type="gene ID" value="QL04p072761"/>
</dbReference>
<dbReference type="EC" id="2.7.11.1" evidence="1"/>
<dbReference type="Gene3D" id="1.10.510.10">
    <property type="entry name" value="Transferase(Phosphotransferase) domain 1"/>
    <property type="match status" value="1"/>
</dbReference>
<dbReference type="Proteomes" id="UP000594261">
    <property type="component" value="Chromosome 4"/>
</dbReference>
<keyword evidence="5" id="KW-0418">Kinase</keyword>
<name>A0A7N2LJU7_QUELO</name>
<dbReference type="EMBL" id="LRBV02000004">
    <property type="status" value="NOT_ANNOTATED_CDS"/>
    <property type="molecule type" value="Genomic_DNA"/>
</dbReference>
<dbReference type="GO" id="GO:0004674">
    <property type="term" value="F:protein serine/threonine kinase activity"/>
    <property type="evidence" value="ECO:0007669"/>
    <property type="project" value="UniProtKB-KW"/>
</dbReference>
<evidence type="ECO:0000256" key="1">
    <source>
        <dbReference type="ARBA" id="ARBA00012513"/>
    </source>
</evidence>
<comment type="catalytic activity">
    <reaction evidence="8">
        <text>L-seryl-[protein] + ATP = O-phospho-L-seryl-[protein] + ADP + H(+)</text>
        <dbReference type="Rhea" id="RHEA:17989"/>
        <dbReference type="Rhea" id="RHEA-COMP:9863"/>
        <dbReference type="Rhea" id="RHEA-COMP:11604"/>
        <dbReference type="ChEBI" id="CHEBI:15378"/>
        <dbReference type="ChEBI" id="CHEBI:29999"/>
        <dbReference type="ChEBI" id="CHEBI:30616"/>
        <dbReference type="ChEBI" id="CHEBI:83421"/>
        <dbReference type="ChEBI" id="CHEBI:456216"/>
        <dbReference type="EC" id="2.7.11.1"/>
    </reaction>
</comment>
<protein>
    <recommendedName>
        <fullName evidence="1">non-specific serine/threonine protein kinase</fullName>
        <ecNumber evidence="1">2.7.11.1</ecNumber>
    </recommendedName>
</protein>
<reference evidence="9 10" key="1">
    <citation type="journal article" date="2016" name="G3 (Bethesda)">
        <title>First Draft Assembly and Annotation of the Genome of a California Endemic Oak Quercus lobata Nee (Fagaceae).</title>
        <authorList>
            <person name="Sork V.L."/>
            <person name="Fitz-Gibbon S.T."/>
            <person name="Puiu D."/>
            <person name="Crepeau M."/>
            <person name="Gugger P.F."/>
            <person name="Sherman R."/>
            <person name="Stevens K."/>
            <person name="Langley C.H."/>
            <person name="Pellegrini M."/>
            <person name="Salzberg S.L."/>
        </authorList>
    </citation>
    <scope>NUCLEOTIDE SEQUENCE [LARGE SCALE GENOMIC DNA]</scope>
    <source>
        <strain evidence="9 10">cv. SW786</strain>
    </source>
</reference>
<evidence type="ECO:0000256" key="5">
    <source>
        <dbReference type="ARBA" id="ARBA00022777"/>
    </source>
</evidence>
<dbReference type="AlphaFoldDB" id="A0A7N2LJU7"/>
<dbReference type="InParanoid" id="A0A7N2LJU7"/>
<comment type="catalytic activity">
    <reaction evidence="7">
        <text>L-threonyl-[protein] + ATP = O-phospho-L-threonyl-[protein] + ADP + H(+)</text>
        <dbReference type="Rhea" id="RHEA:46608"/>
        <dbReference type="Rhea" id="RHEA-COMP:11060"/>
        <dbReference type="Rhea" id="RHEA-COMP:11605"/>
        <dbReference type="ChEBI" id="CHEBI:15378"/>
        <dbReference type="ChEBI" id="CHEBI:30013"/>
        <dbReference type="ChEBI" id="CHEBI:30616"/>
        <dbReference type="ChEBI" id="CHEBI:61977"/>
        <dbReference type="ChEBI" id="CHEBI:456216"/>
        <dbReference type="EC" id="2.7.11.1"/>
    </reaction>
</comment>
<organism evidence="9 10">
    <name type="scientific">Quercus lobata</name>
    <name type="common">Valley oak</name>
    <dbReference type="NCBI Taxonomy" id="97700"/>
    <lineage>
        <taxon>Eukaryota</taxon>
        <taxon>Viridiplantae</taxon>
        <taxon>Streptophyta</taxon>
        <taxon>Embryophyta</taxon>
        <taxon>Tracheophyta</taxon>
        <taxon>Spermatophyta</taxon>
        <taxon>Magnoliopsida</taxon>
        <taxon>eudicotyledons</taxon>
        <taxon>Gunneridae</taxon>
        <taxon>Pentapetalae</taxon>
        <taxon>rosids</taxon>
        <taxon>fabids</taxon>
        <taxon>Fagales</taxon>
        <taxon>Fagaceae</taxon>
        <taxon>Quercus</taxon>
    </lineage>
</organism>
<sequence>MLSDFGLCFRAHVALTFDESEFVAEPTTAFSKSCVGMHEYLAPELVSGYGHKESTLRNIASSSKEVRFFHVAERENEEGMEEARDLIERLLVKDPRRRLGCTKGATEIKRHPFFNGIKLSLIRNYRAPLPHQRVMRKGKSPHVTHVKRQCGLWRWCKRFGCLLKNNSKSNSKRNYYHYVDSKSYSKVRKCS</sequence>
<evidence type="ECO:0000256" key="2">
    <source>
        <dbReference type="ARBA" id="ARBA00022527"/>
    </source>
</evidence>
<evidence type="ECO:0000256" key="4">
    <source>
        <dbReference type="ARBA" id="ARBA00022741"/>
    </source>
</evidence>
<proteinExistence type="predicted"/>
<keyword evidence="4" id="KW-0547">Nucleotide-binding</keyword>
<evidence type="ECO:0000313" key="10">
    <source>
        <dbReference type="Proteomes" id="UP000594261"/>
    </source>
</evidence>
<evidence type="ECO:0000256" key="6">
    <source>
        <dbReference type="ARBA" id="ARBA00022840"/>
    </source>
</evidence>
<keyword evidence="3" id="KW-0808">Transferase</keyword>
<keyword evidence="2" id="KW-0723">Serine/threonine-protein kinase</keyword>
<dbReference type="PANTHER" id="PTHR45637">
    <property type="entry name" value="FLIPPASE KINASE 1-RELATED"/>
    <property type="match status" value="1"/>
</dbReference>
<dbReference type="InterPro" id="IPR011009">
    <property type="entry name" value="Kinase-like_dom_sf"/>
</dbReference>
<accession>A0A7N2LJU7</accession>
<dbReference type="EnsemblPlants" id="QL04p072761:mrna">
    <property type="protein sequence ID" value="QL04p072761:mrna:CDS:1"/>
    <property type="gene ID" value="QL04p072761"/>
</dbReference>
<keyword evidence="6" id="KW-0067">ATP-binding</keyword>
<keyword evidence="10" id="KW-1185">Reference proteome</keyword>
<evidence type="ECO:0000256" key="8">
    <source>
        <dbReference type="ARBA" id="ARBA00048679"/>
    </source>
</evidence>
<evidence type="ECO:0000256" key="3">
    <source>
        <dbReference type="ARBA" id="ARBA00022679"/>
    </source>
</evidence>
<evidence type="ECO:0000313" key="9">
    <source>
        <dbReference type="EnsemblPlants" id="QL04p072761:mrna:CDS:1"/>
    </source>
</evidence>
<dbReference type="SUPFAM" id="SSF56112">
    <property type="entry name" value="Protein kinase-like (PK-like)"/>
    <property type="match status" value="1"/>
</dbReference>
<dbReference type="GO" id="GO:0005524">
    <property type="term" value="F:ATP binding"/>
    <property type="evidence" value="ECO:0007669"/>
    <property type="project" value="UniProtKB-KW"/>
</dbReference>